<protein>
    <submittedName>
        <fullName evidence="2">Putative thiol:disulfide interchange protein</fullName>
    </submittedName>
</protein>
<dbReference type="OrthoDB" id="9799347at2"/>
<accession>A0A059G9J6</accession>
<dbReference type="PROSITE" id="PS51352">
    <property type="entry name" value="THIOREDOXIN_2"/>
    <property type="match status" value="1"/>
</dbReference>
<dbReference type="Proteomes" id="UP000024942">
    <property type="component" value="Unassembled WGS sequence"/>
</dbReference>
<dbReference type="EMBL" id="ARYL01000005">
    <property type="protein sequence ID" value="KDA03481.1"/>
    <property type="molecule type" value="Genomic_DNA"/>
</dbReference>
<dbReference type="InterPro" id="IPR036249">
    <property type="entry name" value="Thioredoxin-like_sf"/>
</dbReference>
<evidence type="ECO:0000259" key="1">
    <source>
        <dbReference type="PROSITE" id="PS51352"/>
    </source>
</evidence>
<dbReference type="InterPro" id="IPR013766">
    <property type="entry name" value="Thioredoxin_domain"/>
</dbReference>
<gene>
    <name evidence="2" type="ORF">HOC_04989</name>
</gene>
<dbReference type="InterPro" id="IPR013740">
    <property type="entry name" value="Redoxin"/>
</dbReference>
<dbReference type="RefSeq" id="WP_051624541.1">
    <property type="nucleotide sequence ID" value="NZ_ARYL01000005.1"/>
</dbReference>
<dbReference type="STRING" id="1280953.HOC_04989"/>
<evidence type="ECO:0000313" key="2">
    <source>
        <dbReference type="EMBL" id="KDA03481.1"/>
    </source>
</evidence>
<organism evidence="2 3">
    <name type="scientific">Hyphomonas oceanitis SCH89</name>
    <dbReference type="NCBI Taxonomy" id="1280953"/>
    <lineage>
        <taxon>Bacteria</taxon>
        <taxon>Pseudomonadati</taxon>
        <taxon>Pseudomonadota</taxon>
        <taxon>Alphaproteobacteria</taxon>
        <taxon>Hyphomonadales</taxon>
        <taxon>Hyphomonadaceae</taxon>
        <taxon>Hyphomonas</taxon>
    </lineage>
</organism>
<name>A0A059G9J6_9PROT</name>
<dbReference type="SUPFAM" id="SSF52833">
    <property type="entry name" value="Thioredoxin-like"/>
    <property type="match status" value="1"/>
</dbReference>
<proteinExistence type="predicted"/>
<dbReference type="GO" id="GO:0016491">
    <property type="term" value="F:oxidoreductase activity"/>
    <property type="evidence" value="ECO:0007669"/>
    <property type="project" value="InterPro"/>
</dbReference>
<dbReference type="Gene3D" id="3.40.30.10">
    <property type="entry name" value="Glutaredoxin"/>
    <property type="match status" value="1"/>
</dbReference>
<dbReference type="PATRIC" id="fig|1280953.3.peg.1004"/>
<comment type="caution">
    <text evidence="2">The sequence shown here is derived from an EMBL/GenBank/DDBJ whole genome shotgun (WGS) entry which is preliminary data.</text>
</comment>
<feature type="domain" description="Thioredoxin" evidence="1">
    <location>
        <begin position="48"/>
        <end position="193"/>
    </location>
</feature>
<sequence>MTRLAFIGLFLVALGAIVYVLFSAAGGKPPSNAFERYATGDMAKLSFASSGEAAPTANMFAADGTPVTLYAWKGKTVLVNYWATWCSPCEREMPSLGALQTARGGDAFEIVAVSVDSSEDKDYAAQRLGELGAANISFHIAPPENYEIVYDSGVQGFPTSVIYGPDGKEIARLAGDADWSSIEAVNFIDAILAKVG</sequence>
<dbReference type="CDD" id="cd02966">
    <property type="entry name" value="TlpA_like_family"/>
    <property type="match status" value="1"/>
</dbReference>
<dbReference type="PANTHER" id="PTHR42852">
    <property type="entry name" value="THIOL:DISULFIDE INTERCHANGE PROTEIN DSBE"/>
    <property type="match status" value="1"/>
</dbReference>
<reference evidence="2 3" key="1">
    <citation type="journal article" date="2014" name="Antonie Van Leeuwenhoek">
        <title>Hyphomonas beringensis sp. nov. and Hyphomonas chukchiensis sp. nov., isolated from surface seawater of the Bering Sea and Chukchi Sea.</title>
        <authorList>
            <person name="Li C."/>
            <person name="Lai Q."/>
            <person name="Li G."/>
            <person name="Dong C."/>
            <person name="Wang J."/>
            <person name="Liao Y."/>
            <person name="Shao Z."/>
        </authorList>
    </citation>
    <scope>NUCLEOTIDE SEQUENCE [LARGE SCALE GENOMIC DNA]</scope>
    <source>
        <strain evidence="2 3">SCH89</strain>
    </source>
</reference>
<dbReference type="InterPro" id="IPR050553">
    <property type="entry name" value="Thioredoxin_ResA/DsbE_sf"/>
</dbReference>
<dbReference type="Pfam" id="PF08534">
    <property type="entry name" value="Redoxin"/>
    <property type="match status" value="1"/>
</dbReference>
<keyword evidence="3" id="KW-1185">Reference proteome</keyword>
<evidence type="ECO:0000313" key="3">
    <source>
        <dbReference type="Proteomes" id="UP000024942"/>
    </source>
</evidence>
<dbReference type="AlphaFoldDB" id="A0A059G9J6"/>
<dbReference type="PANTHER" id="PTHR42852:SF18">
    <property type="entry name" value="CHROMOSOME UNDETERMINED SCAFFOLD_47, WHOLE GENOME SHOTGUN SEQUENCE"/>
    <property type="match status" value="1"/>
</dbReference>
<dbReference type="eggNOG" id="COG0526">
    <property type="taxonomic scope" value="Bacteria"/>
</dbReference>